<name>A0A1I7HU69_9BURK</name>
<dbReference type="EMBL" id="FPBO01000006">
    <property type="protein sequence ID" value="SFU64119.1"/>
    <property type="molecule type" value="Genomic_DNA"/>
</dbReference>
<evidence type="ECO:0000313" key="1">
    <source>
        <dbReference type="EMBL" id="SFU64119.1"/>
    </source>
</evidence>
<protein>
    <recommendedName>
        <fullName evidence="3">Flagellar protein FliT</fullName>
    </recommendedName>
</protein>
<dbReference type="AlphaFoldDB" id="A0A1I7HU69"/>
<keyword evidence="2" id="KW-1185">Reference proteome</keyword>
<organism evidence="1 2">
    <name type="scientific">Pseudoduganella namucuonensis</name>
    <dbReference type="NCBI Taxonomy" id="1035707"/>
    <lineage>
        <taxon>Bacteria</taxon>
        <taxon>Pseudomonadati</taxon>
        <taxon>Pseudomonadota</taxon>
        <taxon>Betaproteobacteria</taxon>
        <taxon>Burkholderiales</taxon>
        <taxon>Oxalobacteraceae</taxon>
        <taxon>Telluria group</taxon>
        <taxon>Pseudoduganella</taxon>
    </lineage>
</organism>
<dbReference type="OrthoDB" id="7061369at2"/>
<proteinExistence type="predicted"/>
<evidence type="ECO:0008006" key="3">
    <source>
        <dbReference type="Google" id="ProtNLM"/>
    </source>
</evidence>
<reference evidence="2" key="1">
    <citation type="submission" date="2016-10" db="EMBL/GenBank/DDBJ databases">
        <authorList>
            <person name="Varghese N."/>
            <person name="Submissions S."/>
        </authorList>
    </citation>
    <scope>NUCLEOTIDE SEQUENCE [LARGE SCALE GENOMIC DNA]</scope>
    <source>
        <strain evidence="2">CGMCC 1.11014</strain>
    </source>
</reference>
<sequence length="105" mass="11239">MDREQSLLQLGQKMSAATASSDWKALAAINTLMASSLPAMAAQGPWTPAERAALATLRQLHLQALQHTRNTSHELGKHLSDMQANKEGWLAYALTNETAATGTPA</sequence>
<dbReference type="STRING" id="1035707.SAMN05216552_1006184"/>
<accession>A0A1I7HU69</accession>
<gene>
    <name evidence="1" type="ORF">SAMN05216552_1006184</name>
</gene>
<evidence type="ECO:0000313" key="2">
    <source>
        <dbReference type="Proteomes" id="UP000199391"/>
    </source>
</evidence>
<dbReference type="Proteomes" id="UP000199391">
    <property type="component" value="Unassembled WGS sequence"/>
</dbReference>